<sequence length="458" mass="48856">MNEFHALLAAYAVAGTAIALYARKLGVKDHVDFFIAGRNVSGVISALTYAATTYSAFMMVGLVGYTYASGVGAAAFELFYLVGTLFLLSTFARKIWQIAKDYEIVSPAELIGHFHGRSAAIAAALVSLIALIPYTSIQIIGVSLLLEKTGITYTSAVFVTTALVVLWALIGGLRGVAWTDAVQGGVMLFAAVAAVLWVYQWGFSDVSFISEVERLGELLVVPNSFWTPAKFAGLTVPWFFFALTNPQVVQRLFIPKDSNALRKMILLFGGFGLIYTVLVTFLGLELRTLTEIGKFPLVSNADAVTPTLLTLMPGWLFLLVAFSILAAAITTANSIVLALSSIVSRDIAGEKGLAVGQVAVLGISMAVAVFALMRPGYIVELAVLSSTILLSLLPPTLAILGVLPLGRRAGAITILMGTFTAIMLMALHITPAGIPASLWVLFVSLAIYTALTFKQRSR</sequence>
<dbReference type="PROSITE" id="PS50283">
    <property type="entry name" value="NA_SOLUT_SYMP_3"/>
    <property type="match status" value="1"/>
</dbReference>
<evidence type="ECO:0000256" key="4">
    <source>
        <dbReference type="ARBA" id="ARBA00022475"/>
    </source>
</evidence>
<reference evidence="14 15" key="1">
    <citation type="submission" date="2011-03" db="EMBL/GenBank/DDBJ databases">
        <title>The complete genome of Archaeoglobus veneficus SNP6.</title>
        <authorList>
            <consortium name="US DOE Joint Genome Institute (JGI-PGF)"/>
            <person name="Lucas S."/>
            <person name="Copeland A."/>
            <person name="Lapidus A."/>
            <person name="Bruce D."/>
            <person name="Goodwin L."/>
            <person name="Pitluck S."/>
            <person name="Kyrpides N."/>
            <person name="Mavromatis K."/>
            <person name="Pagani I."/>
            <person name="Ivanova N."/>
            <person name="Mikhailova N."/>
            <person name="Lu M."/>
            <person name="Detter J.C."/>
            <person name="Tapia R."/>
            <person name="Han C."/>
            <person name="Land M."/>
            <person name="Hauser L."/>
            <person name="Markowitz V."/>
            <person name="Cheng J.-F."/>
            <person name="Hugenholtz P."/>
            <person name="Woyke T."/>
            <person name="Wu D."/>
            <person name="Spring S."/>
            <person name="Brambilla E."/>
            <person name="Klenk H.-P."/>
            <person name="Eisen J.A."/>
        </authorList>
    </citation>
    <scope>NUCLEOTIDE SEQUENCE [LARGE SCALE GENOMIC DNA]</scope>
    <source>
        <strain evidence="15">SNP6</strain>
    </source>
</reference>
<feature type="transmembrane region" description="Helical" evidence="13">
    <location>
        <begin position="6"/>
        <end position="22"/>
    </location>
</feature>
<feature type="transmembrane region" description="Helical" evidence="13">
    <location>
        <begin position="378"/>
        <end position="403"/>
    </location>
</feature>
<name>F2KPC9_ARCVS</name>
<dbReference type="OrthoDB" id="19182at2157"/>
<evidence type="ECO:0000256" key="1">
    <source>
        <dbReference type="ARBA" id="ARBA00004651"/>
    </source>
</evidence>
<feature type="transmembrane region" description="Helical" evidence="13">
    <location>
        <begin position="71"/>
        <end position="92"/>
    </location>
</feature>
<comment type="similarity">
    <text evidence="2 12">Belongs to the sodium:solute symporter (SSF) (TC 2.A.21) family.</text>
</comment>
<dbReference type="GO" id="GO:0005886">
    <property type="term" value="C:plasma membrane"/>
    <property type="evidence" value="ECO:0007669"/>
    <property type="project" value="UniProtKB-SubCell"/>
</dbReference>
<feature type="transmembrane region" description="Helical" evidence="13">
    <location>
        <begin position="315"/>
        <end position="340"/>
    </location>
</feature>
<dbReference type="KEGG" id="ave:Arcve_1531"/>
<keyword evidence="9" id="KW-0406">Ion transport</keyword>
<feature type="transmembrane region" description="Helical" evidence="13">
    <location>
        <begin position="410"/>
        <end position="430"/>
    </location>
</feature>
<keyword evidence="8" id="KW-0915">Sodium</keyword>
<dbReference type="EMBL" id="CP002588">
    <property type="protein sequence ID" value="AEA47533.1"/>
    <property type="molecule type" value="Genomic_DNA"/>
</dbReference>
<evidence type="ECO:0000256" key="5">
    <source>
        <dbReference type="ARBA" id="ARBA00022692"/>
    </source>
</evidence>
<feature type="transmembrane region" description="Helical" evidence="13">
    <location>
        <begin position="185"/>
        <end position="203"/>
    </location>
</feature>
<dbReference type="STRING" id="693661.Arcve_1531"/>
<keyword evidence="15" id="KW-1185">Reference proteome</keyword>
<feature type="transmembrane region" description="Helical" evidence="13">
    <location>
        <begin position="264"/>
        <end position="284"/>
    </location>
</feature>
<feature type="transmembrane region" description="Helical" evidence="13">
    <location>
        <begin position="223"/>
        <end position="243"/>
    </location>
</feature>
<dbReference type="Pfam" id="PF00474">
    <property type="entry name" value="SSF"/>
    <property type="match status" value="1"/>
</dbReference>
<organism evidence="14 15">
    <name type="scientific">Archaeoglobus veneficus (strain DSM 11195 / SNP6)</name>
    <dbReference type="NCBI Taxonomy" id="693661"/>
    <lineage>
        <taxon>Archaea</taxon>
        <taxon>Methanobacteriati</taxon>
        <taxon>Methanobacteriota</taxon>
        <taxon>Archaeoglobi</taxon>
        <taxon>Archaeoglobales</taxon>
        <taxon>Archaeoglobaceae</taxon>
        <taxon>Archaeoglobus</taxon>
    </lineage>
</organism>
<dbReference type="CDD" id="cd10322">
    <property type="entry name" value="SLC5sbd"/>
    <property type="match status" value="1"/>
</dbReference>
<evidence type="ECO:0000256" key="10">
    <source>
        <dbReference type="ARBA" id="ARBA00023136"/>
    </source>
</evidence>
<accession>F2KPC9</accession>
<keyword evidence="6" id="KW-0769">Symport</keyword>
<dbReference type="RefSeq" id="WP_013684193.1">
    <property type="nucleotide sequence ID" value="NC_015320.1"/>
</dbReference>
<dbReference type="InterPro" id="IPR038377">
    <property type="entry name" value="Na/Glc_symporter_sf"/>
</dbReference>
<gene>
    <name evidence="14" type="ordered locus">Arcve_1531</name>
</gene>
<dbReference type="eggNOG" id="arCOG01316">
    <property type="taxonomic scope" value="Archaea"/>
</dbReference>
<evidence type="ECO:0000256" key="12">
    <source>
        <dbReference type="RuleBase" id="RU362091"/>
    </source>
</evidence>
<feature type="transmembrane region" description="Helical" evidence="13">
    <location>
        <begin position="436"/>
        <end position="453"/>
    </location>
</feature>
<feature type="transmembrane region" description="Helical" evidence="13">
    <location>
        <begin position="352"/>
        <end position="372"/>
    </location>
</feature>
<evidence type="ECO:0000313" key="15">
    <source>
        <dbReference type="Proteomes" id="UP000008136"/>
    </source>
</evidence>
<keyword evidence="3" id="KW-0813">Transport</keyword>
<dbReference type="AlphaFoldDB" id="F2KPC9"/>
<dbReference type="GO" id="GO:0015293">
    <property type="term" value="F:symporter activity"/>
    <property type="evidence" value="ECO:0007669"/>
    <property type="project" value="UniProtKB-KW"/>
</dbReference>
<dbReference type="HOGENOM" id="CLU_018808_15_0_2"/>
<dbReference type="InterPro" id="IPR050277">
    <property type="entry name" value="Sodium:Solute_Symporter"/>
</dbReference>
<evidence type="ECO:0000256" key="3">
    <source>
        <dbReference type="ARBA" id="ARBA00022448"/>
    </source>
</evidence>
<keyword evidence="4" id="KW-1003">Cell membrane</keyword>
<feature type="transmembrane region" description="Helical" evidence="13">
    <location>
        <begin position="119"/>
        <end position="145"/>
    </location>
</feature>
<evidence type="ECO:0000313" key="14">
    <source>
        <dbReference type="EMBL" id="AEA47533.1"/>
    </source>
</evidence>
<feature type="transmembrane region" description="Helical" evidence="13">
    <location>
        <begin position="151"/>
        <end position="173"/>
    </location>
</feature>
<evidence type="ECO:0000256" key="13">
    <source>
        <dbReference type="SAM" id="Phobius"/>
    </source>
</evidence>
<feature type="transmembrane region" description="Helical" evidence="13">
    <location>
        <begin position="43"/>
        <end position="65"/>
    </location>
</feature>
<dbReference type="Proteomes" id="UP000008136">
    <property type="component" value="Chromosome"/>
</dbReference>
<dbReference type="PANTHER" id="PTHR48086:SF3">
    <property type="entry name" value="SODIUM_PROLINE SYMPORTER"/>
    <property type="match status" value="1"/>
</dbReference>
<keyword evidence="10 13" id="KW-0472">Membrane</keyword>
<evidence type="ECO:0000256" key="8">
    <source>
        <dbReference type="ARBA" id="ARBA00023053"/>
    </source>
</evidence>
<keyword evidence="7 13" id="KW-1133">Transmembrane helix</keyword>
<dbReference type="InterPro" id="IPR001734">
    <property type="entry name" value="Na/solute_symporter"/>
</dbReference>
<proteinExistence type="inferred from homology"/>
<evidence type="ECO:0000256" key="9">
    <source>
        <dbReference type="ARBA" id="ARBA00023065"/>
    </source>
</evidence>
<dbReference type="PANTHER" id="PTHR48086">
    <property type="entry name" value="SODIUM/PROLINE SYMPORTER-RELATED"/>
    <property type="match status" value="1"/>
</dbReference>
<keyword evidence="11" id="KW-0739">Sodium transport</keyword>
<dbReference type="GO" id="GO:0006814">
    <property type="term" value="P:sodium ion transport"/>
    <property type="evidence" value="ECO:0007669"/>
    <property type="project" value="UniProtKB-KW"/>
</dbReference>
<evidence type="ECO:0000256" key="7">
    <source>
        <dbReference type="ARBA" id="ARBA00022989"/>
    </source>
</evidence>
<evidence type="ECO:0000256" key="2">
    <source>
        <dbReference type="ARBA" id="ARBA00006434"/>
    </source>
</evidence>
<keyword evidence="5 13" id="KW-0812">Transmembrane</keyword>
<protein>
    <submittedName>
        <fullName evidence="14">Na+/solute symporter</fullName>
    </submittedName>
</protein>
<comment type="subcellular location">
    <subcellularLocation>
        <location evidence="1">Cell membrane</location>
        <topology evidence="1">Multi-pass membrane protein</topology>
    </subcellularLocation>
</comment>
<dbReference type="GeneID" id="10394655"/>
<dbReference type="Gene3D" id="1.20.1730.10">
    <property type="entry name" value="Sodium/glucose cotransporter"/>
    <property type="match status" value="1"/>
</dbReference>
<evidence type="ECO:0000256" key="11">
    <source>
        <dbReference type="ARBA" id="ARBA00023201"/>
    </source>
</evidence>
<evidence type="ECO:0000256" key="6">
    <source>
        <dbReference type="ARBA" id="ARBA00022847"/>
    </source>
</evidence>